<keyword evidence="6 21" id="KW-1133">Transmembrane helix</keyword>
<dbReference type="Gene3D" id="3.40.190.10">
    <property type="entry name" value="Periplasmic binding protein-like II"/>
    <property type="match status" value="2"/>
</dbReference>
<feature type="binding site" evidence="17">
    <location>
        <position position="525"/>
    </location>
    <ligand>
        <name>L-glutamate</name>
        <dbReference type="ChEBI" id="CHEBI:29985"/>
    </ligand>
</feature>
<dbReference type="EMBL" id="CAJPEX010000674">
    <property type="protein sequence ID" value="CAG0916801.1"/>
    <property type="molecule type" value="Genomic_DNA"/>
</dbReference>
<evidence type="ECO:0000259" key="22">
    <source>
        <dbReference type="SMART" id="SM00079"/>
    </source>
</evidence>
<dbReference type="InterPro" id="IPR001508">
    <property type="entry name" value="Iono_Glu_rcpt_met"/>
</dbReference>
<evidence type="ECO:0000256" key="2">
    <source>
        <dbReference type="ARBA" id="ARBA00022448"/>
    </source>
</evidence>
<dbReference type="Gene3D" id="1.10.287.70">
    <property type="match status" value="1"/>
</dbReference>
<protein>
    <recommendedName>
        <fullName evidence="16">Glutamate receptor 1</fullName>
    </recommendedName>
</protein>
<dbReference type="OrthoDB" id="5984008at2759"/>
<feature type="region of interest" description="Disordered" evidence="20">
    <location>
        <begin position="906"/>
        <end position="960"/>
    </location>
</feature>
<dbReference type="Pfam" id="PF10613">
    <property type="entry name" value="Lig_chan-Glu_bd"/>
    <property type="match status" value="1"/>
</dbReference>
<keyword evidence="8" id="KW-0406">Ion transport</keyword>
<comment type="similarity">
    <text evidence="1">Belongs to the glutamate-gated ion channel (TC 1.A.10.1) family.</text>
</comment>
<keyword evidence="7" id="KW-0770">Synapse</keyword>
<dbReference type="Pfam" id="PF00060">
    <property type="entry name" value="Lig_chan"/>
    <property type="match status" value="1"/>
</dbReference>
<feature type="binding site" evidence="17">
    <location>
        <position position="696"/>
    </location>
    <ligand>
        <name>L-glutamate</name>
        <dbReference type="ChEBI" id="CHEBI:29985"/>
    </ligand>
</feature>
<feature type="domain" description="Ionotropic glutamate receptor L-glutamate and glycine-binding" evidence="23">
    <location>
        <begin position="449"/>
        <end position="514"/>
    </location>
</feature>
<dbReference type="GO" id="GO:0045211">
    <property type="term" value="C:postsynaptic membrane"/>
    <property type="evidence" value="ECO:0007669"/>
    <property type="project" value="UniProtKB-SubCell"/>
</dbReference>
<evidence type="ECO:0000256" key="16">
    <source>
        <dbReference type="ARBA" id="ARBA00072754"/>
    </source>
</evidence>
<keyword evidence="9 21" id="KW-0472">Membrane</keyword>
<evidence type="ECO:0000256" key="13">
    <source>
        <dbReference type="ARBA" id="ARBA00023286"/>
    </source>
</evidence>
<keyword evidence="11" id="KW-0325">Glycoprotein</keyword>
<keyword evidence="13" id="KW-1071">Ligand-gated ion channel</keyword>
<dbReference type="InterPro" id="IPR001320">
    <property type="entry name" value="Iontro_rcpt_C"/>
</dbReference>
<keyword evidence="2" id="KW-0813">Transport</keyword>
<dbReference type="SMART" id="SM00079">
    <property type="entry name" value="PBPe"/>
    <property type="match status" value="1"/>
</dbReference>
<feature type="binding site" evidence="17">
    <location>
        <position position="697"/>
    </location>
    <ligand>
        <name>L-glutamate</name>
        <dbReference type="ChEBI" id="CHEBI:29985"/>
    </ligand>
</feature>
<dbReference type="Gene3D" id="3.40.50.2300">
    <property type="match status" value="2"/>
</dbReference>
<feature type="transmembrane region" description="Helical" evidence="21">
    <location>
        <begin position="570"/>
        <end position="589"/>
    </location>
</feature>
<evidence type="ECO:0000256" key="1">
    <source>
        <dbReference type="ARBA" id="ARBA00008685"/>
    </source>
</evidence>
<feature type="site" description="Interaction with the cone snail toxin Con-ikot-ikot" evidence="18">
    <location>
        <position position="702"/>
    </location>
</feature>
<name>A0A7R9GD52_9CRUS</name>
<keyword evidence="5" id="KW-0732">Signal</keyword>
<keyword evidence="10" id="KW-0675">Receptor</keyword>
<sequence>MWNFMEYISGMKGFGGLFDVTEEPMALAFQNAIERINNERAIARQSQLRNMTFMIPLHDSFAASRKLCEMTKTGIAAVFGPNSRTSATHVQNMCDGLGIPHVETRWDHRSSREELSVNLHPHPEVLGKAFRDILEILDWHKFTILYSDNEGLYRLQEILKVKPPQNKELKLTIRQLVLDGDNRPLLKALKKSGETHIVLDCHVDKIYEIMKQAKEVGMLTEYHNYFFTNLDFHAVDLRDLFRDSGANITGVSIVDIESKFGEYLSAGGGSWTLGMERTSPSSPGYFTGVVHPVDYMFHQTATPLQLARMETARISPKAVMTSIALIHDAVSLFGAALIKLDDELLDGVIVKQMQCHQGATWNEGRNLIWIMKMLTIEGLSGTVRLDAQGYRRDFNLDILEVGKKGLEKVGRWEKGRGANYTRLWTDREAAIRQELKDKNLIITMIENAPYVMYKKNKDEFTGNDQFEGFCIDLIKGIAEKLHFNYTFRPVKDSSYGSRDKITGEWNGMIRELLDREADLAAADLTISHEREEAVDFTMPFMNLGIGILYKKPAKKPPNLFSFLSPLSLDVWIYMATAYMGVSILIFALARFTPHEWVSSHPCKPDPDELENSLTLSNSLWHVWASLMQQGCDIAPKAVSTRMVAGMWWFFTLIMISSYTANLAAYLTVERMEAVISGPEELSKQTKIKYGSLGTGSTKVFFRDSKIETYQRMWSVMESTRPTVFTKTNQEGVDRVRSGGYAYIMESTTLEYMMEKYCDLIQVGGLLDSKGYGLALPPGSPYTSAVSSAILKLQEDGEFFNLKSKWWKERNEGAGKCHTETAKVRSSSSANELSLANVGGVFVVLMGGVGIAILLAFCEFFWKSRKLAIEENASLCQEMGRELGFALKCRGSTKPVPSHIKAGLSAASLNESGTGPGSRSRGTTVGASLRSDPRFKQRVSSPTSDSPKTGPTHITAVSIKK</sequence>
<evidence type="ECO:0000256" key="7">
    <source>
        <dbReference type="ARBA" id="ARBA00023018"/>
    </source>
</evidence>
<keyword evidence="19" id="KW-1015">Disulfide bond</keyword>
<evidence type="ECO:0000259" key="23">
    <source>
        <dbReference type="SMART" id="SM00918"/>
    </source>
</evidence>
<evidence type="ECO:0000256" key="11">
    <source>
        <dbReference type="ARBA" id="ARBA00023180"/>
    </source>
</evidence>
<dbReference type="PANTHER" id="PTHR18966">
    <property type="entry name" value="IONOTROPIC GLUTAMATE RECEPTOR"/>
    <property type="match status" value="1"/>
</dbReference>
<gene>
    <name evidence="24" type="ORF">NMOB1V02_LOCUS4402</name>
</gene>
<feature type="binding site" evidence="17">
    <location>
        <position position="745"/>
    </location>
    <ligand>
        <name>L-glutamate</name>
        <dbReference type="ChEBI" id="CHEBI:29985"/>
    </ligand>
</feature>
<reference evidence="24" key="1">
    <citation type="submission" date="2020-11" db="EMBL/GenBank/DDBJ databases">
        <authorList>
            <person name="Tran Van P."/>
        </authorList>
    </citation>
    <scope>NUCLEOTIDE SEQUENCE</scope>
</reference>
<dbReference type="SUPFAM" id="SSF53822">
    <property type="entry name" value="Periplasmic binding protein-like I"/>
    <property type="match status" value="1"/>
</dbReference>
<evidence type="ECO:0000256" key="21">
    <source>
        <dbReference type="SAM" id="Phobius"/>
    </source>
</evidence>
<feature type="binding site" evidence="17">
    <location>
        <position position="530"/>
    </location>
    <ligand>
        <name>L-glutamate</name>
        <dbReference type="ChEBI" id="CHEBI:29985"/>
    </ligand>
</feature>
<feature type="disulfide bond" evidence="19">
    <location>
        <begin position="757"/>
        <end position="816"/>
    </location>
</feature>
<dbReference type="InterPro" id="IPR028082">
    <property type="entry name" value="Peripla_BP_I"/>
</dbReference>
<dbReference type="FunFam" id="1.10.287.70:FF:000064">
    <property type="entry name" value="Glutamate receptor ionotropic, kainate"/>
    <property type="match status" value="1"/>
</dbReference>
<evidence type="ECO:0000313" key="25">
    <source>
        <dbReference type="Proteomes" id="UP000678499"/>
    </source>
</evidence>
<dbReference type="Proteomes" id="UP000678499">
    <property type="component" value="Unassembled WGS sequence"/>
</dbReference>
<comment type="subcellular location">
    <subcellularLocation>
        <location evidence="15">Postsynaptic cell membrane</location>
        <topology evidence="15">Multi-pass membrane protein</topology>
    </subcellularLocation>
</comment>
<keyword evidence="12" id="KW-0628">Postsynaptic cell membrane</keyword>
<dbReference type="FunFam" id="3.40.190.10:FF:000001">
    <property type="entry name" value="Glutamate receptor ionotropic, kainate 2"/>
    <property type="match status" value="1"/>
</dbReference>
<dbReference type="InterPro" id="IPR019594">
    <property type="entry name" value="Glu/Gly-bd"/>
</dbReference>
<evidence type="ECO:0000256" key="10">
    <source>
        <dbReference type="ARBA" id="ARBA00023170"/>
    </source>
</evidence>
<dbReference type="FunFam" id="3.40.190.10:FF:000060">
    <property type="entry name" value="Glutamate receptor ionotropic, kainate 1"/>
    <property type="match status" value="1"/>
</dbReference>
<evidence type="ECO:0000256" key="6">
    <source>
        <dbReference type="ARBA" id="ARBA00022989"/>
    </source>
</evidence>
<evidence type="ECO:0000256" key="3">
    <source>
        <dbReference type="ARBA" id="ARBA00022475"/>
    </source>
</evidence>
<organism evidence="24">
    <name type="scientific">Notodromas monacha</name>
    <dbReference type="NCBI Taxonomy" id="399045"/>
    <lineage>
        <taxon>Eukaryota</taxon>
        <taxon>Metazoa</taxon>
        <taxon>Ecdysozoa</taxon>
        <taxon>Arthropoda</taxon>
        <taxon>Crustacea</taxon>
        <taxon>Oligostraca</taxon>
        <taxon>Ostracoda</taxon>
        <taxon>Podocopa</taxon>
        <taxon>Podocopida</taxon>
        <taxon>Cypridocopina</taxon>
        <taxon>Cypridoidea</taxon>
        <taxon>Cyprididae</taxon>
        <taxon>Notodromas</taxon>
    </lineage>
</organism>
<evidence type="ECO:0000256" key="15">
    <source>
        <dbReference type="ARBA" id="ARBA00034104"/>
    </source>
</evidence>
<dbReference type="SMART" id="SM00918">
    <property type="entry name" value="Lig_chan-Glu_bd"/>
    <property type="match status" value="1"/>
</dbReference>
<evidence type="ECO:0000256" key="12">
    <source>
        <dbReference type="ARBA" id="ARBA00023257"/>
    </source>
</evidence>
<evidence type="ECO:0000256" key="4">
    <source>
        <dbReference type="ARBA" id="ARBA00022692"/>
    </source>
</evidence>
<keyword evidence="14" id="KW-0407">Ion channel</keyword>
<evidence type="ECO:0000256" key="5">
    <source>
        <dbReference type="ARBA" id="ARBA00022729"/>
    </source>
</evidence>
<keyword evidence="25" id="KW-1185">Reference proteome</keyword>
<dbReference type="CDD" id="cd06382">
    <property type="entry name" value="PBP1_iGluR_Kainate"/>
    <property type="match status" value="1"/>
</dbReference>
<dbReference type="GO" id="GO:0004970">
    <property type="term" value="F:glutamate-gated receptor activity"/>
    <property type="evidence" value="ECO:0007669"/>
    <property type="project" value="UniProtKB-ARBA"/>
</dbReference>
<proteinExistence type="inferred from homology"/>
<dbReference type="InterPro" id="IPR015683">
    <property type="entry name" value="Ionotropic_Glu_rcpt"/>
</dbReference>
<dbReference type="Pfam" id="PF01094">
    <property type="entry name" value="ANF_receptor"/>
    <property type="match status" value="1"/>
</dbReference>
<feature type="site" description="Crucial to convey clamshell closure to channel opening" evidence="18">
    <location>
        <position position="675"/>
    </location>
</feature>
<evidence type="ECO:0000256" key="17">
    <source>
        <dbReference type="PIRSR" id="PIRSR601508-1"/>
    </source>
</evidence>
<feature type="transmembrane region" description="Helical" evidence="21">
    <location>
        <begin position="834"/>
        <end position="856"/>
    </location>
</feature>
<evidence type="ECO:0000256" key="14">
    <source>
        <dbReference type="ARBA" id="ARBA00023303"/>
    </source>
</evidence>
<feature type="compositionally biased region" description="Low complexity" evidence="20">
    <location>
        <begin position="916"/>
        <end position="925"/>
    </location>
</feature>
<dbReference type="InterPro" id="IPR001828">
    <property type="entry name" value="ANF_lig-bd_rcpt"/>
</dbReference>
<evidence type="ECO:0000313" key="24">
    <source>
        <dbReference type="EMBL" id="CAD7276649.1"/>
    </source>
</evidence>
<keyword evidence="4 21" id="KW-0812">Transmembrane</keyword>
<dbReference type="EMBL" id="OA882711">
    <property type="protein sequence ID" value="CAD7276649.1"/>
    <property type="molecule type" value="Genomic_DNA"/>
</dbReference>
<feature type="domain" description="Ionotropic glutamate receptor C-terminal" evidence="22">
    <location>
        <begin position="439"/>
        <end position="808"/>
    </location>
</feature>
<evidence type="ECO:0000256" key="19">
    <source>
        <dbReference type="PIRSR" id="PIRSR601508-3"/>
    </source>
</evidence>
<dbReference type="AlphaFoldDB" id="A0A7R9GD52"/>
<feature type="compositionally biased region" description="Polar residues" evidence="20">
    <location>
        <begin position="937"/>
        <end position="948"/>
    </location>
</feature>
<evidence type="ECO:0000256" key="20">
    <source>
        <dbReference type="SAM" id="MobiDB-lite"/>
    </source>
</evidence>
<accession>A0A7R9GD52</accession>
<feature type="site" description="Interaction with the cone snail toxin Con-ikot-ikot" evidence="18">
    <location>
        <position position="498"/>
    </location>
</feature>
<evidence type="ECO:0000256" key="8">
    <source>
        <dbReference type="ARBA" id="ARBA00023065"/>
    </source>
</evidence>
<evidence type="ECO:0000256" key="9">
    <source>
        <dbReference type="ARBA" id="ARBA00023136"/>
    </source>
</evidence>
<feature type="site" description="Interaction with the cone snail toxin Con-ikot-ikot" evidence="18">
    <location>
        <position position="791"/>
    </location>
</feature>
<dbReference type="GO" id="GO:0008328">
    <property type="term" value="C:ionotropic glutamate receptor complex"/>
    <property type="evidence" value="ECO:0007669"/>
    <property type="project" value="UniProtKB-ARBA"/>
</dbReference>
<evidence type="ECO:0000256" key="18">
    <source>
        <dbReference type="PIRSR" id="PIRSR601508-2"/>
    </source>
</evidence>
<dbReference type="SUPFAM" id="SSF53850">
    <property type="entry name" value="Periplasmic binding protein-like II"/>
    <property type="match status" value="1"/>
</dbReference>
<dbReference type="PRINTS" id="PR00177">
    <property type="entry name" value="NMDARECEPTOR"/>
</dbReference>
<feature type="transmembrane region" description="Helical" evidence="21">
    <location>
        <begin position="646"/>
        <end position="666"/>
    </location>
</feature>
<keyword evidence="3" id="KW-1003">Cell membrane</keyword>